<dbReference type="Pfam" id="PF04253">
    <property type="entry name" value="TFR_dimer"/>
    <property type="match status" value="1"/>
</dbReference>
<dbReference type="Gene3D" id="1.20.930.40">
    <property type="entry name" value="Transferrin receptor-like, dimerisation domain"/>
    <property type="match status" value="1"/>
</dbReference>
<dbReference type="EC" id="3.4.17.11" evidence="2"/>
<sequence>MIDDRLILTERGFLRSEALPGRQWFKHLIYGPHGDTGSMIDFFPGIADAICRKNAEREARIRHEIWRVARAIQRGASALRGEFSPEFEGQRLCLLQSNLKMRG</sequence>
<protein>
    <submittedName>
        <fullName evidence="2">Glutamate carboxypeptidase</fullName>
        <ecNumber evidence="2">3.4.17.11</ecNumber>
    </submittedName>
</protein>
<name>A0A2G9H3S9_9LAMI</name>
<dbReference type="OrthoDB" id="5841748at2759"/>
<proteinExistence type="predicted"/>
<keyword evidence="3" id="KW-1185">Reference proteome</keyword>
<dbReference type="InterPro" id="IPR039373">
    <property type="entry name" value="Peptidase_M28B"/>
</dbReference>
<dbReference type="PANTHER" id="PTHR10404">
    <property type="entry name" value="N-ACETYLATED-ALPHA-LINKED ACIDIC DIPEPTIDASE"/>
    <property type="match status" value="1"/>
</dbReference>
<comment type="caution">
    <text evidence="2">The sequence shown here is derived from an EMBL/GenBank/DDBJ whole genome shotgun (WGS) entry which is preliminary data.</text>
</comment>
<keyword evidence="2" id="KW-0121">Carboxypeptidase</keyword>
<dbReference type="PANTHER" id="PTHR10404:SF75">
    <property type="entry name" value="GLUTAMATE CARBOXYPEPTIDASE AMP1-RELATED"/>
    <property type="match status" value="1"/>
</dbReference>
<dbReference type="STRING" id="429701.A0A2G9H3S9"/>
<keyword evidence="2" id="KW-0378">Hydrolase</keyword>
<evidence type="ECO:0000313" key="3">
    <source>
        <dbReference type="Proteomes" id="UP000231279"/>
    </source>
</evidence>
<dbReference type="Proteomes" id="UP000231279">
    <property type="component" value="Unassembled WGS sequence"/>
</dbReference>
<feature type="domain" description="Transferrin receptor-like dimerisation" evidence="1">
    <location>
        <begin position="3"/>
        <end position="79"/>
    </location>
</feature>
<keyword evidence="2" id="KW-0645">Protease</keyword>
<reference evidence="3" key="1">
    <citation type="journal article" date="2018" name="Gigascience">
        <title>Genome assembly of the Pink Ipe (Handroanthus impetiginosus, Bignoniaceae), a highly valued, ecologically keystone Neotropical timber forest tree.</title>
        <authorList>
            <person name="Silva-Junior O.B."/>
            <person name="Grattapaglia D."/>
            <person name="Novaes E."/>
            <person name="Collevatti R.G."/>
        </authorList>
    </citation>
    <scope>NUCLEOTIDE SEQUENCE [LARGE SCALE GENOMIC DNA]</scope>
    <source>
        <strain evidence="3">cv. UFG-1</strain>
    </source>
</reference>
<dbReference type="InterPro" id="IPR007365">
    <property type="entry name" value="TFR-like_dimer_dom"/>
</dbReference>
<dbReference type="InterPro" id="IPR036757">
    <property type="entry name" value="TFR-like_dimer_dom_sf"/>
</dbReference>
<dbReference type="GO" id="GO:0004180">
    <property type="term" value="F:carboxypeptidase activity"/>
    <property type="evidence" value="ECO:0007669"/>
    <property type="project" value="UniProtKB-KW"/>
</dbReference>
<evidence type="ECO:0000313" key="2">
    <source>
        <dbReference type="EMBL" id="PIN12178.1"/>
    </source>
</evidence>
<organism evidence="2 3">
    <name type="scientific">Handroanthus impetiginosus</name>
    <dbReference type="NCBI Taxonomy" id="429701"/>
    <lineage>
        <taxon>Eukaryota</taxon>
        <taxon>Viridiplantae</taxon>
        <taxon>Streptophyta</taxon>
        <taxon>Embryophyta</taxon>
        <taxon>Tracheophyta</taxon>
        <taxon>Spermatophyta</taxon>
        <taxon>Magnoliopsida</taxon>
        <taxon>eudicotyledons</taxon>
        <taxon>Gunneridae</taxon>
        <taxon>Pentapetalae</taxon>
        <taxon>asterids</taxon>
        <taxon>lamiids</taxon>
        <taxon>Lamiales</taxon>
        <taxon>Bignoniaceae</taxon>
        <taxon>Crescentiina</taxon>
        <taxon>Tabebuia alliance</taxon>
        <taxon>Handroanthus</taxon>
    </lineage>
</organism>
<dbReference type="AlphaFoldDB" id="A0A2G9H3S9"/>
<gene>
    <name evidence="2" type="ORF">CDL12_15215</name>
</gene>
<evidence type="ECO:0000259" key="1">
    <source>
        <dbReference type="Pfam" id="PF04253"/>
    </source>
</evidence>
<accession>A0A2G9H3S9</accession>
<dbReference type="EMBL" id="NKXS01002769">
    <property type="protein sequence ID" value="PIN12178.1"/>
    <property type="molecule type" value="Genomic_DNA"/>
</dbReference>
<dbReference type="SUPFAM" id="SSF47672">
    <property type="entry name" value="Transferrin receptor-like dimerisation domain"/>
    <property type="match status" value="1"/>
</dbReference>